<dbReference type="KEGG" id="senf:GJR95_24445"/>
<dbReference type="Proteomes" id="UP000464577">
    <property type="component" value="Chromosome"/>
</dbReference>
<protein>
    <submittedName>
        <fullName evidence="1">Uncharacterized protein</fullName>
    </submittedName>
</protein>
<gene>
    <name evidence="1" type="ORF">GJR95_24445</name>
</gene>
<name>A0A6P1VYV6_9BACT</name>
<dbReference type="EMBL" id="CP045997">
    <property type="protein sequence ID" value="QHV97965.1"/>
    <property type="molecule type" value="Genomic_DNA"/>
</dbReference>
<evidence type="ECO:0000313" key="2">
    <source>
        <dbReference type="Proteomes" id="UP000464577"/>
    </source>
</evidence>
<organism evidence="1 2">
    <name type="scientific">Spirosoma endbachense</name>
    <dbReference type="NCBI Taxonomy" id="2666025"/>
    <lineage>
        <taxon>Bacteria</taxon>
        <taxon>Pseudomonadati</taxon>
        <taxon>Bacteroidota</taxon>
        <taxon>Cytophagia</taxon>
        <taxon>Cytophagales</taxon>
        <taxon>Cytophagaceae</taxon>
        <taxon>Spirosoma</taxon>
    </lineage>
</organism>
<dbReference type="RefSeq" id="WP_162388384.1">
    <property type="nucleotide sequence ID" value="NZ_CP045997.1"/>
</dbReference>
<keyword evidence="2" id="KW-1185">Reference proteome</keyword>
<reference evidence="1 2" key="1">
    <citation type="submission" date="2019-11" db="EMBL/GenBank/DDBJ databases">
        <title>Spirosoma endbachense sp. nov., isolated from a natural salt meadow.</title>
        <authorList>
            <person name="Rojas J."/>
            <person name="Ambika Manirajan B."/>
            <person name="Ratering S."/>
            <person name="Suarez C."/>
            <person name="Geissler-Plaum R."/>
            <person name="Schnell S."/>
        </authorList>
    </citation>
    <scope>NUCLEOTIDE SEQUENCE [LARGE SCALE GENOMIC DNA]</scope>
    <source>
        <strain evidence="1 2">I-24</strain>
    </source>
</reference>
<accession>A0A6P1VYV6</accession>
<evidence type="ECO:0000313" key="1">
    <source>
        <dbReference type="EMBL" id="QHV97965.1"/>
    </source>
</evidence>
<sequence length="79" mass="8422">MTKEEKRLAGIIYAFASVAALDTGGTETKEETDVVKAAIDYATRQLGKLGLTPNDVLSLQACIDYIKGINTASKKDKAS</sequence>
<dbReference type="AlphaFoldDB" id="A0A6P1VYV6"/>
<proteinExistence type="predicted"/>